<sequence>MADHDPSTQPPAEPSGSAEARLAALQTLENGEATKQSQMKWVDGANYGMLGADVGYGVYAAGSAAMGAGATGAAAAGAAAVAAVPAVVALGGSWLLGKMGVTGKLEEGFEWVGDKLGLTIGRGDPHPACVGDDIAHSSGFWGMVAGLAVGVAIGAMVAATVATGGLAGALLVGACMAGGLSIGGALAGASQNMGSNCGKIATGSGNVTFEGKAAARVTDLIACTKHPGPEPLVEGSLTITINGLPSVRIGHASHCSGKVNSGRKSIWIDKTTGQFGPKNPELTAGEEFLAGLLGGLVGAKIGGAVGRGRREPTESAERQGVKDETTTPCKDPIDVATGEMVDFRDDLAIPGVLPLTLTRRYRTRSDDAGLLGPKWSVNWSQHLRLDDGHLVRFNDGGGLVITFEAPDAELNGINLREPRYRLEGTRAAPRILDDDTRRVLVFSPLADGAVARLERIEDHSGNAIAFDYDEHGRLISLRHTSGYRLALAYPGGAHTVASITLHEASGATHRLVDYAYDGPMLARVSSFQHGTFHYTYDHRGWITGWRDTDQTDVRYRYDEAGRVVETGTREGYHTGHLVYEDGRTRVLDADGEWLYEHNAEGLVTRETDPLGNSTQREWQLGRLTSETDPLGRRTDFSHDAHGKLTGVREPSGAVTQFQYDSQRRLAAMALPTGDRVALEYDKQHRLIARTEPDGTVKRYRYGERGELLRMVDGERETRLDYDDQLRLVTTRLPSGARLGTRFDVLGRLLEDTDPDGNATRYDHASGPHNPRGNVAQKTLADGTAHRTVYNSEGLPIEQTDPLGRTTRTTYGPFDLVTGTIDAAGHATRFEYDHATRLTRIVNALGEAWTYRYDAAGRLAAETDWGGRTAGYTRDAAGRLLTKTLPDGGAWHYRYDLADRLVAVDAGDVTLTYRYDAAGRLTAAAVHHDAATHVTRFRYDGNGRVIEEDQHGQLLKHIYDAQGQRTLRKTPHRETRYGYDALGALTQVGGLSITRDGLGRETGRQAGDFIAQRQYDALGRLLRQAAGPRAAFEAMQTDPVQALQRLTRQSYRYDAAGQLAQVETDTDRFIYQHDPRGQVTSVSSIRQPAEHYTYNAAQNIAAHGRQGPIDGRHYLPGGLPERVGHTRYRYDARGRTIEKTIEQPGFRPKTWGYEWDGLNRLVKVHTPDKGTWAYRYDAFNRRVEKVNTGTGASVRFVWDGYTVAERWGQKRDGSTGTATTWHFEPDSHTPLAQETDAQHYAVFCNPTGLPLEIYRATGEKVWASRYNLWGQALSEDTPPGDEALDTSLRFAGQWADEESGLHYNLNRYYDPDSGCYLSIDPIAIRGGHRTQGYVQNPLWEVDPLGLAVCEKRYARYKELRNEGKSPAEAARLSKAGADGKLPEVPGKAANPSKTRSPVDYGGIPEEHHWRYDRYLDGPSKKRLGPDDWYTAAQRAWENNARGNGFEQEVRSELGTPMGAGSKPVSIDGYIPDLPVGETYGVTDVKNWVDVTNNGQLRAFHDYAVEHDLKFNLIVGPRTQTISEPLLDNIRQTKGGVLEFDPATRQFKELKIGDSGPWKRDGK</sequence>
<gene>
    <name evidence="7" type="ORF">TO10_v1_280043</name>
</gene>
<keyword evidence="3" id="KW-0472">Membrane</keyword>
<evidence type="ECO:0000313" key="7">
    <source>
        <dbReference type="EMBL" id="CUV45267.1"/>
    </source>
</evidence>
<dbReference type="InterPro" id="IPR008727">
    <property type="entry name" value="PAAR_motif"/>
</dbReference>
<feature type="region of interest" description="Disordered" evidence="2">
    <location>
        <begin position="1363"/>
        <end position="1400"/>
    </location>
</feature>
<feature type="region of interest" description="Disordered" evidence="2">
    <location>
        <begin position="305"/>
        <end position="333"/>
    </location>
</feature>
<protein>
    <submittedName>
        <fullName evidence="7">Putative rhs-related transmembrane protein</fullName>
    </submittedName>
</protein>
<dbReference type="InterPro" id="IPR031325">
    <property type="entry name" value="RHS_repeat"/>
</dbReference>
<evidence type="ECO:0000259" key="4">
    <source>
        <dbReference type="Pfam" id="PF20148"/>
    </source>
</evidence>
<dbReference type="Pfam" id="PF20148">
    <property type="entry name" value="DUF6531"/>
    <property type="match status" value="1"/>
</dbReference>
<dbReference type="CDD" id="cd14740">
    <property type="entry name" value="PAAR_4"/>
    <property type="match status" value="1"/>
</dbReference>
<feature type="domain" description="Teneurin-like YD-shell" evidence="5">
    <location>
        <begin position="632"/>
        <end position="757"/>
    </location>
</feature>
<feature type="domain" description="Teneurin-like YD-shell" evidence="5">
    <location>
        <begin position="976"/>
        <end position="1319"/>
    </location>
</feature>
<dbReference type="InterPro" id="IPR057925">
    <property type="entry name" value="prePAAR_DddA"/>
</dbReference>
<dbReference type="CDD" id="cd14742">
    <property type="entry name" value="PAAR_RHS"/>
    <property type="match status" value="1"/>
</dbReference>
<accession>A0A0S4WEN5</accession>
<dbReference type="Pfam" id="PF25023">
    <property type="entry name" value="TEN_YD-shell"/>
    <property type="match status" value="2"/>
</dbReference>
<dbReference type="InterPro" id="IPR050708">
    <property type="entry name" value="T6SS_VgrG/RHS"/>
</dbReference>
<keyword evidence="3" id="KW-1133">Transmembrane helix</keyword>
<feature type="domain" description="Double-stranded DNA deaminase toxin A prePAAR motif" evidence="6">
    <location>
        <begin position="128"/>
        <end position="176"/>
    </location>
</feature>
<keyword evidence="3 7" id="KW-0812">Transmembrane</keyword>
<feature type="compositionally biased region" description="Basic and acidic residues" evidence="2">
    <location>
        <begin position="308"/>
        <end position="325"/>
    </location>
</feature>
<dbReference type="Gene3D" id="2.180.10.10">
    <property type="entry name" value="RHS repeat-associated core"/>
    <property type="match status" value="2"/>
</dbReference>
<proteinExistence type="predicted"/>
<dbReference type="InterPro" id="IPR006530">
    <property type="entry name" value="YD"/>
</dbReference>
<evidence type="ECO:0000259" key="6">
    <source>
        <dbReference type="Pfam" id="PF25799"/>
    </source>
</evidence>
<dbReference type="NCBIfam" id="TIGR01643">
    <property type="entry name" value="YD_repeat_2x"/>
    <property type="match status" value="10"/>
</dbReference>
<evidence type="ECO:0000256" key="3">
    <source>
        <dbReference type="SAM" id="Phobius"/>
    </source>
</evidence>
<dbReference type="NCBIfam" id="TIGR03696">
    <property type="entry name" value="Rhs_assc_core"/>
    <property type="match status" value="1"/>
</dbReference>
<feature type="transmembrane region" description="Helical" evidence="3">
    <location>
        <begin position="169"/>
        <end position="189"/>
    </location>
</feature>
<evidence type="ECO:0000256" key="1">
    <source>
        <dbReference type="ARBA" id="ARBA00022737"/>
    </source>
</evidence>
<dbReference type="PANTHER" id="PTHR32305:SF15">
    <property type="entry name" value="PROTEIN RHSA-RELATED"/>
    <property type="match status" value="1"/>
</dbReference>
<dbReference type="InterPro" id="IPR022385">
    <property type="entry name" value="Rhs_assc_core"/>
</dbReference>
<dbReference type="PANTHER" id="PTHR32305">
    <property type="match status" value="1"/>
</dbReference>
<evidence type="ECO:0000259" key="5">
    <source>
        <dbReference type="Pfam" id="PF25023"/>
    </source>
</evidence>
<dbReference type="InterPro" id="IPR045351">
    <property type="entry name" value="DUF6531"/>
</dbReference>
<organism evidence="7">
    <name type="scientific">Ralstonia solanacearum</name>
    <name type="common">Pseudomonas solanacearum</name>
    <dbReference type="NCBI Taxonomy" id="305"/>
    <lineage>
        <taxon>Bacteria</taxon>
        <taxon>Pseudomonadati</taxon>
        <taxon>Pseudomonadota</taxon>
        <taxon>Betaproteobacteria</taxon>
        <taxon>Burkholderiales</taxon>
        <taxon>Burkholderiaceae</taxon>
        <taxon>Ralstonia</taxon>
        <taxon>Ralstonia solanacearum species complex</taxon>
    </lineage>
</organism>
<feature type="transmembrane region" description="Helical" evidence="3">
    <location>
        <begin position="140"/>
        <end position="162"/>
    </location>
</feature>
<dbReference type="InterPro" id="IPR056823">
    <property type="entry name" value="TEN-like_YD-shell"/>
</dbReference>
<dbReference type="Pfam" id="PF05593">
    <property type="entry name" value="RHS_repeat"/>
    <property type="match status" value="4"/>
</dbReference>
<feature type="domain" description="DUF6531" evidence="4">
    <location>
        <begin position="331"/>
        <end position="403"/>
    </location>
</feature>
<dbReference type="EMBL" id="LN899827">
    <property type="protein sequence ID" value="CUV45267.1"/>
    <property type="molecule type" value="Genomic_DNA"/>
</dbReference>
<reference evidence="7" key="1">
    <citation type="submission" date="2015-10" db="EMBL/GenBank/DDBJ databases">
        <authorList>
            <person name="Gilbert D.G."/>
        </authorList>
    </citation>
    <scope>NUCLEOTIDE SEQUENCE</scope>
    <source>
        <strain evidence="7">Phyl III-seqv23</strain>
    </source>
</reference>
<dbReference type="Pfam" id="PF25799">
    <property type="entry name" value="prePAAR_I"/>
    <property type="match status" value="1"/>
</dbReference>
<dbReference type="Pfam" id="PF05488">
    <property type="entry name" value="PAAR_motif"/>
    <property type="match status" value="1"/>
</dbReference>
<name>A0A0S4WEN5_RALSL</name>
<keyword evidence="1" id="KW-0677">Repeat</keyword>
<evidence type="ECO:0000256" key="2">
    <source>
        <dbReference type="SAM" id="MobiDB-lite"/>
    </source>
</evidence>
<feature type="transmembrane region" description="Helical" evidence="3">
    <location>
        <begin position="73"/>
        <end position="96"/>
    </location>
</feature>
<dbReference type="Gene3D" id="2.60.200.60">
    <property type="match status" value="1"/>
</dbReference>